<dbReference type="PANTHER" id="PTHR42978">
    <property type="entry name" value="QUORUM-QUENCHING LACTONASE YTNP-RELATED-RELATED"/>
    <property type="match status" value="1"/>
</dbReference>
<gene>
    <name evidence="6" type="ORF">KOI35_31705</name>
</gene>
<dbReference type="RefSeq" id="WP_215792332.1">
    <property type="nucleotide sequence ID" value="NZ_JAHKKG010000010.1"/>
</dbReference>
<evidence type="ECO:0000256" key="1">
    <source>
        <dbReference type="ARBA" id="ARBA00007749"/>
    </source>
</evidence>
<organism evidence="6 7">
    <name type="scientific">Paractinoplanes bogorensis</name>
    <dbReference type="NCBI Taxonomy" id="1610840"/>
    <lineage>
        <taxon>Bacteria</taxon>
        <taxon>Bacillati</taxon>
        <taxon>Actinomycetota</taxon>
        <taxon>Actinomycetes</taxon>
        <taxon>Micromonosporales</taxon>
        <taxon>Micromonosporaceae</taxon>
        <taxon>Paractinoplanes</taxon>
    </lineage>
</organism>
<protein>
    <submittedName>
        <fullName evidence="6">MBL fold metallo-hydrolase</fullName>
    </submittedName>
</protein>
<keyword evidence="2" id="KW-0479">Metal-binding</keyword>
<name>A0ABS5Z118_9ACTN</name>
<evidence type="ECO:0000256" key="3">
    <source>
        <dbReference type="ARBA" id="ARBA00022801"/>
    </source>
</evidence>
<keyword evidence="3" id="KW-0378">Hydrolase</keyword>
<evidence type="ECO:0000313" key="6">
    <source>
        <dbReference type="EMBL" id="MBU2668085.1"/>
    </source>
</evidence>
<dbReference type="InterPro" id="IPR036866">
    <property type="entry name" value="RibonucZ/Hydroxyglut_hydro"/>
</dbReference>
<evidence type="ECO:0000313" key="7">
    <source>
        <dbReference type="Proteomes" id="UP001519654"/>
    </source>
</evidence>
<dbReference type="SUPFAM" id="SSF56281">
    <property type="entry name" value="Metallo-hydrolase/oxidoreductase"/>
    <property type="match status" value="1"/>
</dbReference>
<keyword evidence="4" id="KW-0862">Zinc</keyword>
<dbReference type="SMART" id="SM00849">
    <property type="entry name" value="Lactamase_B"/>
    <property type="match status" value="1"/>
</dbReference>
<dbReference type="InterPro" id="IPR001279">
    <property type="entry name" value="Metallo-B-lactamas"/>
</dbReference>
<sequence length="314" mass="34196">MALLWVGVAAVVVAATVITIRSFRPAPLPAPQAWSGPLPPASPPDGMAIYRLPTGTYESRAGLAYRGGSLRDKRDFAATAVLVRHPAGDLLIDVGFGADVDAHLELLPSFQRTAHTLGTPVRQQLDEAGYDLGRLRGVVITHAHWDHVSGLDRLPVPVWMNADEERYVERDKGAAVFRRVVRDREVHRYAFDGPEYLGFPASHDVYGDGSVVIAAAGGHTDGSVVVFVALPDGDRYAFIGDLTWQLEGVTRRAERPWLLRRLADVDPDEVRTGLLRVIALAGRMHVVPAHDGGAFDGIPQWTVSVPTRTDRFPA</sequence>
<comment type="similarity">
    <text evidence="1">Belongs to the metallo-beta-lactamase superfamily.</text>
</comment>
<accession>A0ABS5Z118</accession>
<evidence type="ECO:0000256" key="2">
    <source>
        <dbReference type="ARBA" id="ARBA00022723"/>
    </source>
</evidence>
<dbReference type="Proteomes" id="UP001519654">
    <property type="component" value="Unassembled WGS sequence"/>
</dbReference>
<keyword evidence="7" id="KW-1185">Reference proteome</keyword>
<evidence type="ECO:0000259" key="5">
    <source>
        <dbReference type="SMART" id="SM00849"/>
    </source>
</evidence>
<dbReference type="Gene3D" id="3.60.15.10">
    <property type="entry name" value="Ribonuclease Z/Hydroxyacylglutathione hydrolase-like"/>
    <property type="match status" value="1"/>
</dbReference>
<reference evidence="6 7" key="1">
    <citation type="submission" date="2021-06" db="EMBL/GenBank/DDBJ databases">
        <title>Actinoplanes lichenicola sp. nov., and Actinoplanes ovalisporus sp. nov., isolated from lichen in Thailand.</title>
        <authorList>
            <person name="Saeng-In P."/>
            <person name="Kanchanasin P."/>
            <person name="Yuki M."/>
            <person name="Kudo T."/>
            <person name="Ohkuma M."/>
            <person name="Phongsopitanun W."/>
            <person name="Tanasupawat S."/>
        </authorList>
    </citation>
    <scope>NUCLEOTIDE SEQUENCE [LARGE SCALE GENOMIC DNA]</scope>
    <source>
        <strain evidence="6 7">NBRC 110975</strain>
    </source>
</reference>
<dbReference type="EMBL" id="JAHKKG010000010">
    <property type="protein sequence ID" value="MBU2668085.1"/>
    <property type="molecule type" value="Genomic_DNA"/>
</dbReference>
<feature type="domain" description="Metallo-beta-lactamase" evidence="5">
    <location>
        <begin position="77"/>
        <end position="290"/>
    </location>
</feature>
<dbReference type="Pfam" id="PF00753">
    <property type="entry name" value="Lactamase_B"/>
    <property type="match status" value="1"/>
</dbReference>
<comment type="caution">
    <text evidence="6">The sequence shown here is derived from an EMBL/GenBank/DDBJ whole genome shotgun (WGS) entry which is preliminary data.</text>
</comment>
<dbReference type="PANTHER" id="PTHR42978:SF3">
    <property type="entry name" value="BLR3078 PROTEIN"/>
    <property type="match status" value="1"/>
</dbReference>
<evidence type="ECO:0000256" key="4">
    <source>
        <dbReference type="ARBA" id="ARBA00022833"/>
    </source>
</evidence>
<proteinExistence type="inferred from homology"/>
<dbReference type="InterPro" id="IPR051013">
    <property type="entry name" value="MBL_superfamily_lactonases"/>
</dbReference>